<name>A0A2S4V799_9BASI</name>
<reference evidence="2" key="3">
    <citation type="journal article" date="2018" name="Mol. Plant Microbe Interact.">
        <title>Genome sequence resources for the wheat stripe rust pathogen (Puccinia striiformis f. sp. tritici) and the barley stripe rust pathogen (Puccinia striiformis f. sp. hordei).</title>
        <authorList>
            <person name="Xia C."/>
            <person name="Wang M."/>
            <person name="Yin C."/>
            <person name="Cornejo O.E."/>
            <person name="Hulbert S.H."/>
            <person name="Chen X."/>
        </authorList>
    </citation>
    <scope>NUCLEOTIDE SEQUENCE [LARGE SCALE GENOMIC DNA]</scope>
    <source>
        <strain evidence="2">93TX-2</strain>
    </source>
</reference>
<sequence>MFVNKVVDEDLNKEALDLGLEDNKLIKD</sequence>
<dbReference type="AlphaFoldDB" id="A0A2S4V799"/>
<protein>
    <submittedName>
        <fullName evidence="1">Uncharacterized protein</fullName>
    </submittedName>
</protein>
<accession>A0A2S4V799</accession>
<reference evidence="2" key="2">
    <citation type="journal article" date="2018" name="BMC Genomics">
        <title>Genomic insights into host adaptation between the wheat stripe rust pathogen (Puccinia striiformis f. sp. tritici) and the barley stripe rust pathogen (Puccinia striiformis f. sp. hordei).</title>
        <authorList>
            <person name="Xia C."/>
            <person name="Wang M."/>
            <person name="Yin C."/>
            <person name="Cornejo O.E."/>
            <person name="Hulbert S.H."/>
            <person name="Chen X."/>
        </authorList>
    </citation>
    <scope>NUCLEOTIDE SEQUENCE [LARGE SCALE GENOMIC DNA]</scope>
    <source>
        <strain evidence="2">93TX-2</strain>
    </source>
</reference>
<evidence type="ECO:0000313" key="2">
    <source>
        <dbReference type="Proteomes" id="UP000238274"/>
    </source>
</evidence>
<dbReference type="Proteomes" id="UP000238274">
    <property type="component" value="Unassembled WGS sequence"/>
</dbReference>
<evidence type="ECO:0000313" key="1">
    <source>
        <dbReference type="EMBL" id="POW05412.1"/>
    </source>
</evidence>
<proteinExistence type="predicted"/>
<dbReference type="VEuPathDB" id="FungiDB:PSHT_10755"/>
<keyword evidence="2" id="KW-1185">Reference proteome</keyword>
<organism evidence="1 2">
    <name type="scientific">Puccinia striiformis</name>
    <dbReference type="NCBI Taxonomy" id="27350"/>
    <lineage>
        <taxon>Eukaryota</taxon>
        <taxon>Fungi</taxon>
        <taxon>Dikarya</taxon>
        <taxon>Basidiomycota</taxon>
        <taxon>Pucciniomycotina</taxon>
        <taxon>Pucciniomycetes</taxon>
        <taxon>Pucciniales</taxon>
        <taxon>Pucciniaceae</taxon>
        <taxon>Puccinia</taxon>
    </lineage>
</organism>
<comment type="caution">
    <text evidence="1">The sequence shown here is derived from an EMBL/GenBank/DDBJ whole genome shotgun (WGS) entry which is preliminary data.</text>
</comment>
<gene>
    <name evidence="1" type="ORF">PSHT_10755</name>
</gene>
<dbReference type="EMBL" id="PKSM01000171">
    <property type="protein sequence ID" value="POW05412.1"/>
    <property type="molecule type" value="Genomic_DNA"/>
</dbReference>
<reference evidence="1 2" key="1">
    <citation type="submission" date="2017-12" db="EMBL/GenBank/DDBJ databases">
        <title>Gene loss provides genomic basis for host adaptation in cereal stripe rust fungi.</title>
        <authorList>
            <person name="Xia C."/>
        </authorList>
    </citation>
    <scope>NUCLEOTIDE SEQUENCE [LARGE SCALE GENOMIC DNA]</scope>
    <source>
        <strain evidence="1 2">93TX-2</strain>
    </source>
</reference>